<dbReference type="EMBL" id="CP069025">
    <property type="protein sequence ID" value="QRC93410.1"/>
    <property type="molecule type" value="Genomic_DNA"/>
</dbReference>
<feature type="compositionally biased region" description="Polar residues" evidence="1">
    <location>
        <begin position="277"/>
        <end position="297"/>
    </location>
</feature>
<feature type="region of interest" description="Disordered" evidence="1">
    <location>
        <begin position="181"/>
        <end position="254"/>
    </location>
</feature>
<evidence type="ECO:0000313" key="3">
    <source>
        <dbReference type="EMBL" id="QRC93410.1"/>
    </source>
</evidence>
<sequence>MHDAPSVYSQPHSSDLSDSSSTNFQPVKKLQTPTISFHDGVVLAHGASASTHPTSYLSLDRLFTFQTTRSSSASTPSREKLSSDQTTASTTGDSSLTKTPRQLEERSSPRSPLRPSPSTPYISTHQQLSRSPANRSTSDFSQSRQQNTSRPPVSPLSPNYYLHQSSRRFFSPSTPNFGFLSSSASPSSPTLQPPQAQPESVSFASPSTPSLLVPRQQQPSSTFSSPTSPNFFSVEPPFGSRSTPNLRRNLDGKKSFAEKFKGGVKSLFRRDKHKSVSKTLIGSPQGFQHISSNSPISHRTVAGPKYEHSIQNQDMSSPTQQSGPSPNNESPVNEDMASHQQQFVSGSEADDSDYEEMPALGPMPGAKYEFAASVDQEMASRAEQSAPRMQNERSYGRDTAPRLEQSARRFLNETAVEQAMSPTHQHFAAIPKSDASVDTPPGVQQSRARFMNEATFEQDTGSPTQQSGARFNNEASIDQGMASTSQSPSSPPMEHHDDDSYDEDDIEYYITDEDAYEDDVRYDASISAPEDNSADAPSGDSGPLSQPDEPERYMSPAEKTARELGLEIDFSNLHIPTPAEREARHLGLLINFDDVMRMNRESSANDRTVRQYTDVPASYYAAQRDRPIYSGASISSAKSPATPTPKVIGQWCCCQCGHIQDLYLHDEGEHLVSTLLCACPHRSCENCSLYGSIKLYTPVHEPFAVQLSETDEKIKFGVFCSGCGLSWRAQPVKSAPTVMEKISAVGAAVKGAKSMHNLRGDSASLAKSSANLRQLSNEMEKEHGKQADSCLVFFSGIKCSCGNVLGTSCLGFQLVEEVEEEEEKVVKEAPTFASTPDDRAKGIGKEILTLLADTDSRVRHPNPLMGNPV</sequence>
<protein>
    <recommendedName>
        <fullName evidence="2">Probable double zinc ribbon domain-containing protein</fullName>
    </recommendedName>
</protein>
<feature type="compositionally biased region" description="Polar residues" evidence="1">
    <location>
        <begin position="121"/>
        <end position="151"/>
    </location>
</feature>
<feature type="compositionally biased region" description="Polar residues" evidence="1">
    <location>
        <begin position="455"/>
        <end position="488"/>
    </location>
</feature>
<dbReference type="AlphaFoldDB" id="A0A7U2EYI6"/>
<feature type="compositionally biased region" description="Polar residues" evidence="1">
    <location>
        <begin position="199"/>
        <end position="210"/>
    </location>
</feature>
<dbReference type="OrthoDB" id="3799818at2759"/>
<dbReference type="VEuPathDB" id="FungiDB:JI435_036400"/>
<feature type="region of interest" description="Disordered" evidence="1">
    <location>
        <begin position="429"/>
        <end position="501"/>
    </location>
</feature>
<name>A0A7U2EYI6_PHANO</name>
<proteinExistence type="predicted"/>
<feature type="compositionally biased region" description="Basic and acidic residues" evidence="1">
    <location>
        <begin position="390"/>
        <end position="402"/>
    </location>
</feature>
<accession>A0A7U2EYI6</accession>
<evidence type="ECO:0000256" key="1">
    <source>
        <dbReference type="SAM" id="MobiDB-lite"/>
    </source>
</evidence>
<gene>
    <name evidence="3" type="ORF">JI435_036400</name>
</gene>
<keyword evidence="4" id="KW-1185">Reference proteome</keyword>
<feature type="compositionally biased region" description="Low complexity" evidence="1">
    <location>
        <begin position="181"/>
        <end position="190"/>
    </location>
</feature>
<feature type="compositionally biased region" description="Polar residues" evidence="1">
    <location>
        <begin position="83"/>
        <end position="100"/>
    </location>
</feature>
<feature type="region of interest" description="Disordered" evidence="1">
    <location>
        <begin position="527"/>
        <end position="553"/>
    </location>
</feature>
<feature type="region of interest" description="Disordered" evidence="1">
    <location>
        <begin position="272"/>
        <end position="402"/>
    </location>
</feature>
<feature type="domain" description="Probable double zinc ribbon" evidence="2">
    <location>
        <begin position="649"/>
        <end position="734"/>
    </location>
</feature>
<dbReference type="Pfam" id="PF26652">
    <property type="entry name" value="Zn_ribbon_double"/>
    <property type="match status" value="1"/>
</dbReference>
<dbReference type="Proteomes" id="UP000663193">
    <property type="component" value="Chromosome 3"/>
</dbReference>
<organism evidence="3 4">
    <name type="scientific">Phaeosphaeria nodorum (strain SN15 / ATCC MYA-4574 / FGSC 10173)</name>
    <name type="common">Glume blotch fungus</name>
    <name type="synonym">Parastagonospora nodorum</name>
    <dbReference type="NCBI Taxonomy" id="321614"/>
    <lineage>
        <taxon>Eukaryota</taxon>
        <taxon>Fungi</taxon>
        <taxon>Dikarya</taxon>
        <taxon>Ascomycota</taxon>
        <taxon>Pezizomycotina</taxon>
        <taxon>Dothideomycetes</taxon>
        <taxon>Pleosporomycetidae</taxon>
        <taxon>Pleosporales</taxon>
        <taxon>Pleosporineae</taxon>
        <taxon>Phaeosphaeriaceae</taxon>
        <taxon>Parastagonospora</taxon>
    </lineage>
</organism>
<reference evidence="4" key="1">
    <citation type="journal article" date="2021" name="BMC Genomics">
        <title>Chromosome-level genome assembly and manually-curated proteome of model necrotroph Parastagonospora nodorum Sn15 reveals a genome-wide trove of candidate effector homologs, and redundancy of virulence-related functions within an accessory chromosome.</title>
        <authorList>
            <person name="Bertazzoni S."/>
            <person name="Jones D.A.B."/>
            <person name="Phan H.T."/>
            <person name="Tan K.-C."/>
            <person name="Hane J.K."/>
        </authorList>
    </citation>
    <scope>NUCLEOTIDE SEQUENCE [LARGE SCALE GENOMIC DNA]</scope>
    <source>
        <strain evidence="4">SN15 / ATCC MYA-4574 / FGSC 10173)</strain>
    </source>
</reference>
<feature type="compositionally biased region" description="Low complexity" evidence="1">
    <location>
        <begin position="216"/>
        <end position="233"/>
    </location>
</feature>
<dbReference type="InterPro" id="IPR058253">
    <property type="entry name" value="Zn_ribbon_double"/>
</dbReference>
<evidence type="ECO:0000313" key="4">
    <source>
        <dbReference type="Proteomes" id="UP000663193"/>
    </source>
</evidence>
<feature type="compositionally biased region" description="Polar residues" evidence="1">
    <location>
        <begin position="309"/>
        <end position="331"/>
    </location>
</feature>
<evidence type="ECO:0000259" key="2">
    <source>
        <dbReference type="Pfam" id="PF26652"/>
    </source>
</evidence>
<feature type="region of interest" description="Disordered" evidence="1">
    <location>
        <begin position="1"/>
        <end position="25"/>
    </location>
</feature>
<feature type="region of interest" description="Disordered" evidence="1">
    <location>
        <begin position="68"/>
        <end position="160"/>
    </location>
</feature>